<gene>
    <name evidence="1" type="ORF">BCF53_10666</name>
</gene>
<organism evidence="1 2">
    <name type="scientific">Reinekea marinisedimentorum</name>
    <dbReference type="NCBI Taxonomy" id="230495"/>
    <lineage>
        <taxon>Bacteria</taxon>
        <taxon>Pseudomonadati</taxon>
        <taxon>Pseudomonadota</taxon>
        <taxon>Gammaproteobacteria</taxon>
        <taxon>Oceanospirillales</taxon>
        <taxon>Saccharospirillaceae</taxon>
        <taxon>Reinekea</taxon>
    </lineage>
</organism>
<evidence type="ECO:0000313" key="1">
    <source>
        <dbReference type="EMBL" id="TCS41335.1"/>
    </source>
</evidence>
<name>A0A4R3I7R9_9GAMM</name>
<dbReference type="AlphaFoldDB" id="A0A4R3I7R9"/>
<keyword evidence="2" id="KW-1185">Reference proteome</keyword>
<sequence>MTTGSWEPAAPSLPDKALLLKASKLIEPEQFSNEPVAELQPLQGQMQMNRSHWQETLASLETDELKALCRFFTLAEANWSDWFGGERNPVIWICKELKTRGAFPDKDLTSWIKANSENRFLPYGNVLG</sequence>
<dbReference type="Proteomes" id="UP000295793">
    <property type="component" value="Unassembled WGS sequence"/>
</dbReference>
<accession>A0A4R3I7R9</accession>
<dbReference type="EMBL" id="SLZR01000006">
    <property type="protein sequence ID" value="TCS41335.1"/>
    <property type="molecule type" value="Genomic_DNA"/>
</dbReference>
<comment type="caution">
    <text evidence="1">The sequence shown here is derived from an EMBL/GenBank/DDBJ whole genome shotgun (WGS) entry which is preliminary data.</text>
</comment>
<proteinExistence type="predicted"/>
<dbReference type="RefSeq" id="WP_132701310.1">
    <property type="nucleotide sequence ID" value="NZ_SLZR01000006.1"/>
</dbReference>
<evidence type="ECO:0000313" key="2">
    <source>
        <dbReference type="Proteomes" id="UP000295793"/>
    </source>
</evidence>
<protein>
    <submittedName>
        <fullName evidence="1">Uncharacterized protein</fullName>
    </submittedName>
</protein>
<dbReference type="OrthoDB" id="5735008at2"/>
<reference evidence="1 2" key="1">
    <citation type="submission" date="2019-03" db="EMBL/GenBank/DDBJ databases">
        <title>Genomic Encyclopedia of Archaeal and Bacterial Type Strains, Phase II (KMG-II): from individual species to whole genera.</title>
        <authorList>
            <person name="Goeker M."/>
        </authorList>
    </citation>
    <scope>NUCLEOTIDE SEQUENCE [LARGE SCALE GENOMIC DNA]</scope>
    <source>
        <strain evidence="1 2">DSM 15388</strain>
    </source>
</reference>